<dbReference type="InterPro" id="IPR002745">
    <property type="entry name" value="Ptrans_KptA/Tpt1"/>
</dbReference>
<name>H6L105_SAPGL</name>
<keyword evidence="2 5" id="KW-0808">Transferase</keyword>
<evidence type="ECO:0000256" key="4">
    <source>
        <dbReference type="ARBA" id="ARBA00025212"/>
    </source>
</evidence>
<dbReference type="eggNOG" id="COG1859">
    <property type="taxonomic scope" value="Bacteria"/>
</dbReference>
<dbReference type="STRING" id="984262.SGRA_3233"/>
<dbReference type="PANTHER" id="PTHR12684">
    <property type="entry name" value="PUTATIVE PHOSPHOTRANSFERASE"/>
    <property type="match status" value="1"/>
</dbReference>
<evidence type="ECO:0000313" key="6">
    <source>
        <dbReference type="EMBL" id="AFC25961.1"/>
    </source>
</evidence>
<dbReference type="Gene3D" id="1.10.10.970">
    <property type="entry name" value="RNA 2'-phosphotransferase, Tpt1/KptA family, N-terminal domain"/>
    <property type="match status" value="1"/>
</dbReference>
<comment type="similarity">
    <text evidence="1 5">Belongs to the KptA/TPT1 family.</text>
</comment>
<dbReference type="HOGENOM" id="CLU_052998_4_0_10"/>
<comment type="function">
    <text evidence="4 5">Removes the 2'-phosphate from RNA via an intermediate in which the phosphate is ADP-ribosylated by NAD followed by a presumed transesterification to release the RNA and generate ADP-ribose 1''-2''-cyclic phosphate (APPR&gt;P). May function as an ADP-ribosylase.</text>
</comment>
<dbReference type="RefSeq" id="WP_015693557.1">
    <property type="nucleotide sequence ID" value="NC_016940.1"/>
</dbReference>
<dbReference type="NCBIfam" id="NF002014">
    <property type="entry name" value="PRK00819.1-4"/>
    <property type="match status" value="1"/>
</dbReference>
<dbReference type="EC" id="2.7.1.-" evidence="5"/>
<dbReference type="GO" id="GO:0006388">
    <property type="term" value="P:tRNA splicing, via endonucleolytic cleavage and ligation"/>
    <property type="evidence" value="ECO:0007669"/>
    <property type="project" value="UniProtKB-UniRule"/>
</dbReference>
<dbReference type="Gene3D" id="3.20.170.30">
    <property type="match status" value="1"/>
</dbReference>
<accession>H6L105</accession>
<evidence type="ECO:0000256" key="3">
    <source>
        <dbReference type="ARBA" id="ARBA00023027"/>
    </source>
</evidence>
<keyword evidence="3 5" id="KW-0520">NAD</keyword>
<evidence type="ECO:0000256" key="5">
    <source>
        <dbReference type="HAMAP-Rule" id="MF_00299"/>
    </source>
</evidence>
<evidence type="ECO:0000313" key="7">
    <source>
        <dbReference type="Proteomes" id="UP000007519"/>
    </source>
</evidence>
<keyword evidence="7" id="KW-1185">Reference proteome</keyword>
<protein>
    <recommendedName>
        <fullName evidence="5">Probable RNA 2'-phosphotransferase</fullName>
        <ecNumber evidence="5">2.7.1.-</ecNumber>
    </recommendedName>
</protein>
<gene>
    <name evidence="5 6" type="primary">kptA</name>
    <name evidence="6" type="ordered locus">SGRA_3233</name>
</gene>
<dbReference type="GO" id="GO:0000215">
    <property type="term" value="F:tRNA 2'-phosphotransferase activity"/>
    <property type="evidence" value="ECO:0007669"/>
    <property type="project" value="TreeGrafter"/>
</dbReference>
<sequence>MNRRLVKTSKFLSLILRHRPELLGLSLEAGGWLDVEQLLAAAKAHNKELDRELLEEVVCKNNKKRFAFNAEKTKIRASQGHSVDIELGYTAQAPPEILYHGTAQRFLDNILKEGLLKMNRHQVHLSADISTAENVGRRHGKLVLLVVQAQKMQAAGYTFYQSANGVWLTDTVPPEYLQLWAGGPSA</sequence>
<reference evidence="6 7" key="1">
    <citation type="journal article" date="2012" name="Stand. Genomic Sci.">
        <title>Complete genome sequencing and analysis of Saprospira grandis str. Lewin, a predatory marine bacterium.</title>
        <authorList>
            <person name="Saw J.H."/>
            <person name="Yuryev A."/>
            <person name="Kanbe M."/>
            <person name="Hou S."/>
            <person name="Young A.G."/>
            <person name="Aizawa S."/>
            <person name="Alam M."/>
        </authorList>
    </citation>
    <scope>NUCLEOTIDE SEQUENCE [LARGE SCALE GENOMIC DNA]</scope>
    <source>
        <strain evidence="6 7">Lewin</strain>
    </source>
</reference>
<evidence type="ECO:0000256" key="2">
    <source>
        <dbReference type="ARBA" id="ARBA00022679"/>
    </source>
</evidence>
<dbReference type="EMBL" id="CP002831">
    <property type="protein sequence ID" value="AFC25961.1"/>
    <property type="molecule type" value="Genomic_DNA"/>
</dbReference>
<proteinExistence type="inferred from homology"/>
<dbReference type="InterPro" id="IPR042080">
    <property type="entry name" value="RNA_2'-PTrans_N"/>
</dbReference>
<dbReference type="InterPro" id="IPR022928">
    <property type="entry name" value="RNA_2'-PTrans_KptA"/>
</dbReference>
<dbReference type="Proteomes" id="UP000007519">
    <property type="component" value="Chromosome"/>
</dbReference>
<dbReference type="AlphaFoldDB" id="H6L105"/>
<dbReference type="KEGG" id="sgn:SGRA_3233"/>
<dbReference type="HAMAP" id="MF_00299">
    <property type="entry name" value="KptA"/>
    <property type="match status" value="1"/>
</dbReference>
<dbReference type="Pfam" id="PF01885">
    <property type="entry name" value="PTS_2-RNA"/>
    <property type="match status" value="1"/>
</dbReference>
<dbReference type="OrthoDB" id="4537997at2"/>
<dbReference type="PANTHER" id="PTHR12684:SF2">
    <property type="entry name" value="TRNA 2'-PHOSPHOTRANSFERASE 1"/>
    <property type="match status" value="1"/>
</dbReference>
<evidence type="ECO:0000256" key="1">
    <source>
        <dbReference type="ARBA" id="ARBA00009836"/>
    </source>
</evidence>
<dbReference type="InterPro" id="IPR042081">
    <property type="entry name" value="RNA_2'-PTrans_C"/>
</dbReference>
<dbReference type="SUPFAM" id="SSF56399">
    <property type="entry name" value="ADP-ribosylation"/>
    <property type="match status" value="1"/>
</dbReference>
<organism evidence="6 7">
    <name type="scientific">Saprospira grandis (strain Lewin)</name>
    <dbReference type="NCBI Taxonomy" id="984262"/>
    <lineage>
        <taxon>Bacteria</taxon>
        <taxon>Pseudomonadati</taxon>
        <taxon>Bacteroidota</taxon>
        <taxon>Saprospiria</taxon>
        <taxon>Saprospirales</taxon>
        <taxon>Saprospiraceae</taxon>
        <taxon>Saprospira</taxon>
    </lineage>
</organism>
<dbReference type="GO" id="GO:0003950">
    <property type="term" value="F:NAD+ poly-ADP-ribosyltransferase activity"/>
    <property type="evidence" value="ECO:0007669"/>
    <property type="project" value="InterPro"/>
</dbReference>